<dbReference type="Proteomes" id="UP000316304">
    <property type="component" value="Unassembled WGS sequence"/>
</dbReference>
<reference evidence="3 4" key="1">
    <citation type="submission" date="2019-02" db="EMBL/GenBank/DDBJ databases">
        <title>Deep-cultivation of Planctomycetes and their phenomic and genomic characterization uncovers novel biology.</title>
        <authorList>
            <person name="Wiegand S."/>
            <person name="Jogler M."/>
            <person name="Boedeker C."/>
            <person name="Pinto D."/>
            <person name="Vollmers J."/>
            <person name="Rivas-Marin E."/>
            <person name="Kohn T."/>
            <person name="Peeters S.H."/>
            <person name="Heuer A."/>
            <person name="Rast P."/>
            <person name="Oberbeckmann S."/>
            <person name="Bunk B."/>
            <person name="Jeske O."/>
            <person name="Meyerdierks A."/>
            <person name="Storesund J.E."/>
            <person name="Kallscheuer N."/>
            <person name="Luecker S."/>
            <person name="Lage O.M."/>
            <person name="Pohl T."/>
            <person name="Merkel B.J."/>
            <person name="Hornburger P."/>
            <person name="Mueller R.-W."/>
            <person name="Bruemmer F."/>
            <person name="Labrenz M."/>
            <person name="Spormann A.M."/>
            <person name="Op Den Camp H."/>
            <person name="Overmann J."/>
            <person name="Amann R."/>
            <person name="Jetten M.S.M."/>
            <person name="Mascher T."/>
            <person name="Medema M.H."/>
            <person name="Devos D.P."/>
            <person name="Kaster A.-K."/>
            <person name="Ovreas L."/>
            <person name="Rohde M."/>
            <person name="Galperin M.Y."/>
            <person name="Jogler C."/>
        </authorList>
    </citation>
    <scope>NUCLEOTIDE SEQUENCE [LARGE SCALE GENOMIC DNA]</scope>
    <source>
        <strain evidence="3 4">Pla52o</strain>
    </source>
</reference>
<feature type="coiled-coil region" evidence="1">
    <location>
        <begin position="186"/>
        <end position="216"/>
    </location>
</feature>
<keyword evidence="1" id="KW-0175">Coiled coil</keyword>
<evidence type="ECO:0000256" key="1">
    <source>
        <dbReference type="SAM" id="Coils"/>
    </source>
</evidence>
<accession>A0A5C6CP73</accession>
<evidence type="ECO:0000313" key="3">
    <source>
        <dbReference type="EMBL" id="TWU25274.1"/>
    </source>
</evidence>
<comment type="caution">
    <text evidence="3">The sequence shown here is derived from an EMBL/GenBank/DDBJ whole genome shotgun (WGS) entry which is preliminary data.</text>
</comment>
<organism evidence="3 4">
    <name type="scientific">Novipirellula galeiformis</name>
    <dbReference type="NCBI Taxonomy" id="2528004"/>
    <lineage>
        <taxon>Bacteria</taxon>
        <taxon>Pseudomonadati</taxon>
        <taxon>Planctomycetota</taxon>
        <taxon>Planctomycetia</taxon>
        <taxon>Pirellulales</taxon>
        <taxon>Pirellulaceae</taxon>
        <taxon>Novipirellula</taxon>
    </lineage>
</organism>
<dbReference type="OrthoDB" id="295026at2"/>
<feature type="signal peptide" evidence="2">
    <location>
        <begin position="1"/>
        <end position="20"/>
    </location>
</feature>
<keyword evidence="4" id="KW-1185">Reference proteome</keyword>
<gene>
    <name evidence="3" type="ORF">Pla52o_15720</name>
</gene>
<proteinExistence type="predicted"/>
<dbReference type="EMBL" id="SJPT01000002">
    <property type="protein sequence ID" value="TWU25274.1"/>
    <property type="molecule type" value="Genomic_DNA"/>
</dbReference>
<sequence length="372" mass="39527" precursor="true">MKRKLFRASVRRLAFCTAFAVSSVTANLAVAKDQAGPATSGHADSGAEKSSIDAENLYDADFDEHVDLRLFGVAFSTLDAKLMTDVALQLREAESILGRKHKMISADQMLEFAAKMAAEGKDAVTIDRLMRVAKASGNTARAEVLEQMKGLAANSRDLRNDAMFSAMDVQRGALAAFANLTLQIRAAELSGNKETLESLKKAIEKLESLREPQRNRLYGLVDDAVNLLGDSGGDKTSDLLRALNGASRDFYPGAPAPQAGTTIANQQSGQERTAAIIVDPNIGQPNPGGSNQISYATGGMRYMPSPSGAIVQSHGRLGSILFEPGDVITSVGGIPVGYGQTVDGGINAGYLTGNRTVVVRDRNSGRVLTLYF</sequence>
<evidence type="ECO:0000313" key="4">
    <source>
        <dbReference type="Proteomes" id="UP000316304"/>
    </source>
</evidence>
<evidence type="ECO:0000256" key="2">
    <source>
        <dbReference type="SAM" id="SignalP"/>
    </source>
</evidence>
<dbReference type="AlphaFoldDB" id="A0A5C6CP73"/>
<keyword evidence="2" id="KW-0732">Signal</keyword>
<name>A0A5C6CP73_9BACT</name>
<dbReference type="RefSeq" id="WP_146593923.1">
    <property type="nucleotide sequence ID" value="NZ_SJPT01000002.1"/>
</dbReference>
<feature type="chain" id="PRO_5023140984" evidence="2">
    <location>
        <begin position="21"/>
        <end position="372"/>
    </location>
</feature>
<protein>
    <submittedName>
        <fullName evidence="3">Uncharacterized protein</fullName>
    </submittedName>
</protein>